<evidence type="ECO:0000256" key="3">
    <source>
        <dbReference type="ARBA" id="ARBA00023054"/>
    </source>
</evidence>
<dbReference type="PANTHER" id="PTHR18875:SF8">
    <property type="entry name" value="COILED-COIL DOMAIN-CONTAINING PROTEIN 18"/>
    <property type="match status" value="1"/>
</dbReference>
<dbReference type="AlphaFoldDB" id="A0A2G9QJQ9"/>
<feature type="coiled-coil region" evidence="4">
    <location>
        <begin position="156"/>
        <end position="215"/>
    </location>
</feature>
<feature type="non-terminal residue" evidence="5">
    <location>
        <position position="221"/>
    </location>
</feature>
<evidence type="ECO:0000313" key="6">
    <source>
        <dbReference type="Proteomes" id="UP000228934"/>
    </source>
</evidence>
<feature type="coiled-coil region" evidence="4">
    <location>
        <begin position="43"/>
        <end position="84"/>
    </location>
</feature>
<proteinExistence type="predicted"/>
<name>A0A2G9QJQ9_AQUCT</name>
<evidence type="ECO:0000256" key="1">
    <source>
        <dbReference type="ARBA" id="ARBA00004496"/>
    </source>
</evidence>
<organism evidence="5 6">
    <name type="scientific">Aquarana catesbeiana</name>
    <name type="common">American bullfrog</name>
    <name type="synonym">Rana catesbeiana</name>
    <dbReference type="NCBI Taxonomy" id="8400"/>
    <lineage>
        <taxon>Eukaryota</taxon>
        <taxon>Metazoa</taxon>
        <taxon>Chordata</taxon>
        <taxon>Craniata</taxon>
        <taxon>Vertebrata</taxon>
        <taxon>Euteleostomi</taxon>
        <taxon>Amphibia</taxon>
        <taxon>Batrachia</taxon>
        <taxon>Anura</taxon>
        <taxon>Neobatrachia</taxon>
        <taxon>Ranoidea</taxon>
        <taxon>Ranidae</taxon>
        <taxon>Aquarana</taxon>
    </lineage>
</organism>
<evidence type="ECO:0000256" key="4">
    <source>
        <dbReference type="SAM" id="Coils"/>
    </source>
</evidence>
<dbReference type="PANTHER" id="PTHR18875">
    <property type="entry name" value="SARCOMA ANTIGEN NY-SAR-24/CYTOSKELETAL PROTEIN SOJO"/>
    <property type="match status" value="1"/>
</dbReference>
<dbReference type="GO" id="GO:0005737">
    <property type="term" value="C:cytoplasm"/>
    <property type="evidence" value="ECO:0007669"/>
    <property type="project" value="UniProtKB-SubCell"/>
</dbReference>
<evidence type="ECO:0000256" key="2">
    <source>
        <dbReference type="ARBA" id="ARBA00022490"/>
    </source>
</evidence>
<gene>
    <name evidence="5" type="ORF">AB205_0062530</name>
</gene>
<dbReference type="Proteomes" id="UP000228934">
    <property type="component" value="Unassembled WGS sequence"/>
</dbReference>
<sequence>AQLSLKEAENQELRAKLVHVNTCFPLDAEPVKLSLQQIEAEKYLQLQTSIEQLQMEKEKHSENVKELQRKLGKAQTEIANTKLSMAQRTSQFQLIQGELLEKASKSTKLEQELQCQQEMKNLQIAEQNYTNKVLQEDTVAKQQQIISLESLLVETRKELDHQRKDTADANKVLENQVEEETIKVKQLESALAICKEELSLYLQQLEGNREDFEDQIKKKSE</sequence>
<accession>A0A2G9QJQ9</accession>
<keyword evidence="6" id="KW-1185">Reference proteome</keyword>
<dbReference type="OrthoDB" id="2160759at2759"/>
<keyword evidence="3 4" id="KW-0175">Coiled coil</keyword>
<comment type="subcellular location">
    <subcellularLocation>
        <location evidence="1">Cytoplasm</location>
    </subcellularLocation>
</comment>
<reference evidence="6" key="1">
    <citation type="journal article" date="2017" name="Nat. Commun.">
        <title>The North American bullfrog draft genome provides insight into hormonal regulation of long noncoding RNA.</title>
        <authorList>
            <person name="Hammond S.A."/>
            <person name="Warren R.L."/>
            <person name="Vandervalk B.P."/>
            <person name="Kucuk E."/>
            <person name="Khan H."/>
            <person name="Gibb E.A."/>
            <person name="Pandoh P."/>
            <person name="Kirk H."/>
            <person name="Zhao Y."/>
            <person name="Jones M."/>
            <person name="Mungall A.J."/>
            <person name="Coope R."/>
            <person name="Pleasance S."/>
            <person name="Moore R.A."/>
            <person name="Holt R.A."/>
            <person name="Round J.M."/>
            <person name="Ohora S."/>
            <person name="Walle B.V."/>
            <person name="Veldhoen N."/>
            <person name="Helbing C.C."/>
            <person name="Birol I."/>
        </authorList>
    </citation>
    <scope>NUCLEOTIDE SEQUENCE [LARGE SCALE GENOMIC DNA]</scope>
</reference>
<dbReference type="EMBL" id="KV978336">
    <property type="protein sequence ID" value="PIO15343.1"/>
    <property type="molecule type" value="Genomic_DNA"/>
</dbReference>
<keyword evidence="2" id="KW-0963">Cytoplasm</keyword>
<protein>
    <submittedName>
        <fullName evidence="5">Uncharacterized protein</fullName>
    </submittedName>
</protein>
<evidence type="ECO:0000313" key="5">
    <source>
        <dbReference type="EMBL" id="PIO15343.1"/>
    </source>
</evidence>
<feature type="non-terminal residue" evidence="5">
    <location>
        <position position="1"/>
    </location>
</feature>